<reference evidence="2" key="1">
    <citation type="journal article" date="2022" name="Mol. Ecol. Resour.">
        <title>The genomes of chicory, endive, great burdock and yacon provide insights into Asteraceae palaeo-polyploidization history and plant inulin production.</title>
        <authorList>
            <person name="Fan W."/>
            <person name="Wang S."/>
            <person name="Wang H."/>
            <person name="Wang A."/>
            <person name="Jiang F."/>
            <person name="Liu H."/>
            <person name="Zhao H."/>
            <person name="Xu D."/>
            <person name="Zhang Y."/>
        </authorList>
    </citation>
    <scope>NUCLEOTIDE SEQUENCE [LARGE SCALE GENOMIC DNA]</scope>
    <source>
        <strain evidence="2">cv. Punajuju</strain>
    </source>
</reference>
<dbReference type="Proteomes" id="UP001055811">
    <property type="component" value="Linkage Group LG02"/>
</dbReference>
<comment type="caution">
    <text evidence="1">The sequence shown here is derived from an EMBL/GenBank/DDBJ whole genome shotgun (WGS) entry which is preliminary data.</text>
</comment>
<dbReference type="EMBL" id="CM042010">
    <property type="protein sequence ID" value="KAI3778521.1"/>
    <property type="molecule type" value="Genomic_DNA"/>
</dbReference>
<name>A0ACB9G5N0_CICIN</name>
<protein>
    <submittedName>
        <fullName evidence="1">Uncharacterized protein</fullName>
    </submittedName>
</protein>
<evidence type="ECO:0000313" key="2">
    <source>
        <dbReference type="Proteomes" id="UP001055811"/>
    </source>
</evidence>
<evidence type="ECO:0000313" key="1">
    <source>
        <dbReference type="EMBL" id="KAI3778521.1"/>
    </source>
</evidence>
<gene>
    <name evidence="1" type="ORF">L2E82_07883</name>
</gene>
<reference evidence="1 2" key="2">
    <citation type="journal article" date="2022" name="Mol. Ecol. Resour.">
        <title>The genomes of chicory, endive, great burdock and yacon provide insights into Asteraceae paleo-polyploidization history and plant inulin production.</title>
        <authorList>
            <person name="Fan W."/>
            <person name="Wang S."/>
            <person name="Wang H."/>
            <person name="Wang A."/>
            <person name="Jiang F."/>
            <person name="Liu H."/>
            <person name="Zhao H."/>
            <person name="Xu D."/>
            <person name="Zhang Y."/>
        </authorList>
    </citation>
    <scope>NUCLEOTIDE SEQUENCE [LARGE SCALE GENOMIC DNA]</scope>
    <source>
        <strain evidence="2">cv. Punajuju</strain>
        <tissue evidence="1">Leaves</tissue>
    </source>
</reference>
<sequence length="79" mass="9366">MIFSSDLKALRSENIHKFEIITRLTVEGNIQTFHYKLKISLVHCQEKKTQAENTDYMKIQYKIRKNPKLKITSLVERKG</sequence>
<accession>A0ACB9G5N0</accession>
<proteinExistence type="predicted"/>
<organism evidence="1 2">
    <name type="scientific">Cichorium intybus</name>
    <name type="common">Chicory</name>
    <dbReference type="NCBI Taxonomy" id="13427"/>
    <lineage>
        <taxon>Eukaryota</taxon>
        <taxon>Viridiplantae</taxon>
        <taxon>Streptophyta</taxon>
        <taxon>Embryophyta</taxon>
        <taxon>Tracheophyta</taxon>
        <taxon>Spermatophyta</taxon>
        <taxon>Magnoliopsida</taxon>
        <taxon>eudicotyledons</taxon>
        <taxon>Gunneridae</taxon>
        <taxon>Pentapetalae</taxon>
        <taxon>asterids</taxon>
        <taxon>campanulids</taxon>
        <taxon>Asterales</taxon>
        <taxon>Asteraceae</taxon>
        <taxon>Cichorioideae</taxon>
        <taxon>Cichorieae</taxon>
        <taxon>Cichoriinae</taxon>
        <taxon>Cichorium</taxon>
    </lineage>
</organism>
<keyword evidence="2" id="KW-1185">Reference proteome</keyword>